<feature type="compositionally biased region" description="Basic residues" evidence="6">
    <location>
        <begin position="510"/>
        <end position="527"/>
    </location>
</feature>
<dbReference type="Gene3D" id="1.25.40.180">
    <property type="match status" value="1"/>
</dbReference>
<dbReference type="InterPro" id="IPR016024">
    <property type="entry name" value="ARM-type_fold"/>
</dbReference>
<feature type="region of interest" description="Disordered" evidence="6">
    <location>
        <begin position="506"/>
        <end position="538"/>
    </location>
</feature>
<dbReference type="GO" id="GO:0071013">
    <property type="term" value="C:catalytic step 2 spliceosome"/>
    <property type="evidence" value="ECO:0007669"/>
    <property type="project" value="TreeGrafter"/>
</dbReference>
<keyword evidence="4" id="KW-0508">mRNA splicing</keyword>
<comment type="subcellular location">
    <subcellularLocation>
        <location evidence="1">Nucleus speckle</location>
    </subcellularLocation>
</comment>
<evidence type="ECO:0000256" key="1">
    <source>
        <dbReference type="ARBA" id="ARBA00004324"/>
    </source>
</evidence>
<dbReference type="InterPro" id="IPR003891">
    <property type="entry name" value="Initiation_fac_eIF4g_MI"/>
</dbReference>
<dbReference type="SMART" id="SM00544">
    <property type="entry name" value="MA3"/>
    <property type="match status" value="1"/>
</dbReference>
<dbReference type="GO" id="GO:0003723">
    <property type="term" value="F:RNA binding"/>
    <property type="evidence" value="ECO:0007669"/>
    <property type="project" value="InterPro"/>
</dbReference>
<dbReference type="InterPro" id="IPR003890">
    <property type="entry name" value="MIF4G-like_typ-3"/>
</dbReference>
<feature type="compositionally biased region" description="Acidic residues" evidence="6">
    <location>
        <begin position="290"/>
        <end position="315"/>
    </location>
</feature>
<dbReference type="SUPFAM" id="SSF48371">
    <property type="entry name" value="ARM repeat"/>
    <property type="match status" value="1"/>
</dbReference>
<dbReference type="SMART" id="SM00543">
    <property type="entry name" value="MIF4G"/>
    <property type="match status" value="1"/>
</dbReference>
<evidence type="ECO:0000256" key="5">
    <source>
        <dbReference type="ARBA" id="ARBA00023242"/>
    </source>
</evidence>
<sequence length="538" mass="61458">MDGVDPLKSRTGGAYIPPGKLRALQSEIKDKNSVAYQRLAWEALKKSINGLVNKVNTTNLRILVRELFGENIIRGRGLLTQSLIRAQAASPSFTRVYASLSAVINAKFPNIGLLLLKRLILSFRKAFRRNDKAKCISSTHFIAHLINQNLAHEILSLEIATLLLQTPNDDSIEIAISFIRQIGAKLSLLSPKGLRAIFERLRSVLHETPSLEKRTQYMIEVIFQVRKDGFKDDPIVTSELDLIQEDDQFTHMISLDDGDGPEDILNVFKEDPSFLENEEKYKAIKKELLDSDSDDDSSSGSDDNSEDDDDEEEEEAKNKESSDRIIDETQTNLIALRRTIYLTIQSSLDFEETVHKLMKMELKSGHEQELCHMVIDCCAQQRTYEKFYGLLAQRLCQLKKEYVEPFEKIFVDSYNTVHRLEIGKLRFNLYPFKRIRNNLVVNDIYQAIISRTGGIHWSQKIECAYTFAINFFTSIGLGGLTEDLRLHLKSKPTLKMIEENGEKKVETLQGKKKTLSGEKKKSKKSKRMIQDGKFKNDT</sequence>
<dbReference type="GO" id="GO:0016607">
    <property type="term" value="C:nuclear speck"/>
    <property type="evidence" value="ECO:0007669"/>
    <property type="project" value="UniProtKB-SubCell"/>
</dbReference>
<name>A0A7R8CFH4_LEPSM</name>
<evidence type="ECO:0000256" key="3">
    <source>
        <dbReference type="ARBA" id="ARBA00022664"/>
    </source>
</evidence>
<feature type="region of interest" description="Disordered" evidence="6">
    <location>
        <begin position="288"/>
        <end position="324"/>
    </location>
</feature>
<dbReference type="AlphaFoldDB" id="A0A7R8CFH4"/>
<evidence type="ECO:0000313" key="8">
    <source>
        <dbReference type="Proteomes" id="UP000675881"/>
    </source>
</evidence>
<keyword evidence="5" id="KW-0539">Nucleus</keyword>
<dbReference type="PROSITE" id="PS51366">
    <property type="entry name" value="MI"/>
    <property type="match status" value="1"/>
</dbReference>
<protein>
    <submittedName>
        <fullName evidence="7">CWC22</fullName>
    </submittedName>
</protein>
<dbReference type="Proteomes" id="UP000675881">
    <property type="component" value="Chromosome 1"/>
</dbReference>
<evidence type="ECO:0000313" key="7">
    <source>
        <dbReference type="EMBL" id="CAF2751464.1"/>
    </source>
</evidence>
<keyword evidence="8" id="KW-1185">Reference proteome</keyword>
<dbReference type="EMBL" id="HG994580">
    <property type="protein sequence ID" value="CAF2751464.1"/>
    <property type="molecule type" value="Genomic_DNA"/>
</dbReference>
<dbReference type="GO" id="GO:0000398">
    <property type="term" value="P:mRNA splicing, via spliceosome"/>
    <property type="evidence" value="ECO:0007669"/>
    <property type="project" value="TreeGrafter"/>
</dbReference>
<evidence type="ECO:0000256" key="6">
    <source>
        <dbReference type="SAM" id="MobiDB-lite"/>
    </source>
</evidence>
<reference evidence="7" key="1">
    <citation type="submission" date="2021-02" db="EMBL/GenBank/DDBJ databases">
        <authorList>
            <person name="Bekaert M."/>
        </authorList>
    </citation>
    <scope>NUCLEOTIDE SEQUENCE</scope>
    <source>
        <strain evidence="7">IoA-00</strain>
    </source>
</reference>
<dbReference type="PANTHER" id="PTHR18034:SF3">
    <property type="entry name" value="PRE-MRNA-SPLICING FACTOR CWC22 HOMOLOG"/>
    <property type="match status" value="1"/>
</dbReference>
<dbReference type="PANTHER" id="PTHR18034">
    <property type="entry name" value="CELL CYCLE CONTROL PROTEIN CWF22-RELATED"/>
    <property type="match status" value="1"/>
</dbReference>
<gene>
    <name evidence="7" type="ORF">LSAA_2164</name>
</gene>
<keyword evidence="3" id="KW-0507">mRNA processing</keyword>
<feature type="compositionally biased region" description="Basic and acidic residues" evidence="6">
    <location>
        <begin position="528"/>
        <end position="538"/>
    </location>
</feature>
<comment type="similarity">
    <text evidence="2">Belongs to the CWC22 family.</text>
</comment>
<accession>A0A7R8CFH4</accession>
<organism evidence="7 8">
    <name type="scientific">Lepeophtheirus salmonis</name>
    <name type="common">Salmon louse</name>
    <name type="synonym">Caligus salmonis</name>
    <dbReference type="NCBI Taxonomy" id="72036"/>
    <lineage>
        <taxon>Eukaryota</taxon>
        <taxon>Metazoa</taxon>
        <taxon>Ecdysozoa</taxon>
        <taxon>Arthropoda</taxon>
        <taxon>Crustacea</taxon>
        <taxon>Multicrustacea</taxon>
        <taxon>Hexanauplia</taxon>
        <taxon>Copepoda</taxon>
        <taxon>Siphonostomatoida</taxon>
        <taxon>Caligidae</taxon>
        <taxon>Lepeophtheirus</taxon>
    </lineage>
</organism>
<dbReference type="OrthoDB" id="1924287at2759"/>
<dbReference type="Pfam" id="PF02847">
    <property type="entry name" value="MA3"/>
    <property type="match status" value="1"/>
</dbReference>
<proteinExistence type="inferred from homology"/>
<evidence type="ECO:0000256" key="4">
    <source>
        <dbReference type="ARBA" id="ARBA00023187"/>
    </source>
</evidence>
<evidence type="ECO:0000256" key="2">
    <source>
        <dbReference type="ARBA" id="ARBA00006856"/>
    </source>
</evidence>
<dbReference type="FunFam" id="1.25.40.180:FF:000004">
    <property type="entry name" value="pre-mRNA-splicing factor CWC22 homolog"/>
    <property type="match status" value="1"/>
</dbReference>
<dbReference type="InterPro" id="IPR050781">
    <property type="entry name" value="CWC22_splicing_factor"/>
</dbReference>